<reference evidence="1" key="1">
    <citation type="submission" date="2017-07" db="EMBL/GenBank/DDBJ databases">
        <title>Taro Niue Genome Assembly and Annotation.</title>
        <authorList>
            <person name="Atibalentja N."/>
            <person name="Keating K."/>
            <person name="Fields C.J."/>
        </authorList>
    </citation>
    <scope>NUCLEOTIDE SEQUENCE</scope>
    <source>
        <strain evidence="1">Niue_2</strain>
        <tissue evidence="1">Leaf</tissue>
    </source>
</reference>
<organism evidence="1 2">
    <name type="scientific">Colocasia esculenta</name>
    <name type="common">Wild taro</name>
    <name type="synonym">Arum esculentum</name>
    <dbReference type="NCBI Taxonomy" id="4460"/>
    <lineage>
        <taxon>Eukaryota</taxon>
        <taxon>Viridiplantae</taxon>
        <taxon>Streptophyta</taxon>
        <taxon>Embryophyta</taxon>
        <taxon>Tracheophyta</taxon>
        <taxon>Spermatophyta</taxon>
        <taxon>Magnoliopsida</taxon>
        <taxon>Liliopsida</taxon>
        <taxon>Araceae</taxon>
        <taxon>Aroideae</taxon>
        <taxon>Colocasieae</taxon>
        <taxon>Colocasia</taxon>
    </lineage>
</organism>
<gene>
    <name evidence="1" type="ORF">Taro_019630</name>
</gene>
<dbReference type="Proteomes" id="UP000652761">
    <property type="component" value="Unassembled WGS sequence"/>
</dbReference>
<dbReference type="EMBL" id="NMUH01000952">
    <property type="protein sequence ID" value="MQL87087.1"/>
    <property type="molecule type" value="Genomic_DNA"/>
</dbReference>
<proteinExistence type="predicted"/>
<name>A0A843UXB2_COLES</name>
<keyword evidence="2" id="KW-1185">Reference proteome</keyword>
<evidence type="ECO:0000313" key="2">
    <source>
        <dbReference type="Proteomes" id="UP000652761"/>
    </source>
</evidence>
<protein>
    <submittedName>
        <fullName evidence="1">Uncharacterized protein</fullName>
    </submittedName>
</protein>
<sequence>MNREVVMGANVLHAAYDLKDEHPEAEDIRLDGEPTLHRILRRHVPAGCNLTFLSEHLHYQKNVAGLEVSVDNRQPRILVKIEKTLSYSLHNLDAFAPI</sequence>
<evidence type="ECO:0000313" key="1">
    <source>
        <dbReference type="EMBL" id="MQL87087.1"/>
    </source>
</evidence>
<accession>A0A843UXB2</accession>
<dbReference type="AlphaFoldDB" id="A0A843UXB2"/>
<comment type="caution">
    <text evidence="1">The sequence shown here is derived from an EMBL/GenBank/DDBJ whole genome shotgun (WGS) entry which is preliminary data.</text>
</comment>